<keyword evidence="2 5" id="KW-0808">Transferase</keyword>
<dbReference type="NCBIfam" id="NF006045">
    <property type="entry name" value="PRK08190.1"/>
    <property type="match status" value="1"/>
</dbReference>
<dbReference type="AlphaFoldDB" id="A0A3G2R724"/>
<dbReference type="SUPFAM" id="SSF53659">
    <property type="entry name" value="Isocitrate/Isopropylmalate dehydrogenase-like"/>
    <property type="match status" value="1"/>
</dbReference>
<name>A0A3G2R724_9FIRM</name>
<gene>
    <name evidence="5" type="ORF">D2962_12765</name>
</gene>
<keyword evidence="6" id="KW-1185">Reference proteome</keyword>
<feature type="domain" description="Phosphate acetyl/butaryl transferase" evidence="4">
    <location>
        <begin position="80"/>
        <end position="294"/>
    </location>
</feature>
<dbReference type="InterPro" id="IPR050500">
    <property type="entry name" value="Phos_Acetyltrans/Butyryltrans"/>
</dbReference>
<comment type="similarity">
    <text evidence="1">Belongs to the phosphate acetyltransferase and butyryltransferase family.</text>
</comment>
<organism evidence="5 6">
    <name type="scientific">Biomaibacter acetigenes</name>
    <dbReference type="NCBI Taxonomy" id="2316383"/>
    <lineage>
        <taxon>Bacteria</taxon>
        <taxon>Bacillati</taxon>
        <taxon>Bacillota</taxon>
        <taxon>Clostridia</taxon>
        <taxon>Thermosediminibacterales</taxon>
        <taxon>Tepidanaerobacteraceae</taxon>
        <taxon>Biomaibacter</taxon>
    </lineage>
</organism>
<dbReference type="InterPro" id="IPR012147">
    <property type="entry name" value="P_Ac_Bu_trans"/>
</dbReference>
<dbReference type="EMBL" id="CP033169">
    <property type="protein sequence ID" value="AYO31354.1"/>
    <property type="molecule type" value="Genomic_DNA"/>
</dbReference>
<dbReference type="RefSeq" id="WP_122015191.1">
    <property type="nucleotide sequence ID" value="NZ_CP033169.1"/>
</dbReference>
<keyword evidence="3" id="KW-0012">Acyltransferase</keyword>
<dbReference type="PANTHER" id="PTHR43356:SF2">
    <property type="entry name" value="PHOSPHATE ACETYLTRANSFERASE"/>
    <property type="match status" value="1"/>
</dbReference>
<evidence type="ECO:0000256" key="2">
    <source>
        <dbReference type="ARBA" id="ARBA00022679"/>
    </source>
</evidence>
<evidence type="ECO:0000313" key="5">
    <source>
        <dbReference type="EMBL" id="AYO31354.1"/>
    </source>
</evidence>
<evidence type="ECO:0000256" key="3">
    <source>
        <dbReference type="ARBA" id="ARBA00023315"/>
    </source>
</evidence>
<dbReference type="InterPro" id="IPR002505">
    <property type="entry name" value="PTA_PTB"/>
</dbReference>
<evidence type="ECO:0000256" key="1">
    <source>
        <dbReference type="ARBA" id="ARBA00005656"/>
    </source>
</evidence>
<dbReference type="KEGG" id="bacg:D2962_12765"/>
<dbReference type="GO" id="GO:0016746">
    <property type="term" value="F:acyltransferase activity"/>
    <property type="evidence" value="ECO:0007669"/>
    <property type="project" value="UniProtKB-KW"/>
</dbReference>
<evidence type="ECO:0000259" key="4">
    <source>
        <dbReference type="Pfam" id="PF01515"/>
    </source>
</evidence>
<dbReference type="PIRSF" id="PIRSF000428">
    <property type="entry name" value="P_Ac_trans"/>
    <property type="match status" value="1"/>
</dbReference>
<proteinExistence type="inferred from homology"/>
<protein>
    <submittedName>
        <fullName evidence="5">Bifunctional enoyl-CoA hydratase/phosphate acetyltransferase</fullName>
    </submittedName>
</protein>
<dbReference type="Gene3D" id="3.40.718.10">
    <property type="entry name" value="Isopropylmalate Dehydrogenase"/>
    <property type="match status" value="1"/>
</dbReference>
<dbReference type="Proteomes" id="UP000280960">
    <property type="component" value="Chromosome"/>
</dbReference>
<evidence type="ECO:0000313" key="6">
    <source>
        <dbReference type="Proteomes" id="UP000280960"/>
    </source>
</evidence>
<reference evidence="5 6" key="1">
    <citation type="submission" date="2018-10" db="EMBL/GenBank/DDBJ databases">
        <authorList>
            <person name="Zhang X."/>
        </authorList>
    </citation>
    <scope>NUCLEOTIDE SEQUENCE [LARGE SCALE GENOMIC DNA]</scope>
    <source>
        <strain evidence="5 6">SK-G1</strain>
    </source>
</reference>
<accession>A0A3G2R724</accession>
<sequence>MFRSLGEVIEKLKAYPPMRLCVAQAADTLVLEAVRDAAQQYLAVPILVGEKNKILQEAEKIGFSLEDVEILDCPGPEAPMVAVKLVYEKKADVFMKGMVETSAFLKAVLAPDFGLRKGMLLSHLAAMEVPSLERVIFITDGGINIAPTLEEKAAILQNAVDAVRALGYEEPKAAVLAVVENISTKMQATLDAAILSKMAQRGQITGAVVDGPLALDNALVPQAAVHKKIQSPVAGKADIILAPEILTANTLAKSISFLAGGHMAGVVVGARVPVVLSSRADSAYSKLASIALACLIKRGEEEC</sequence>
<dbReference type="PANTHER" id="PTHR43356">
    <property type="entry name" value="PHOSPHATE ACETYLTRANSFERASE"/>
    <property type="match status" value="1"/>
</dbReference>
<dbReference type="Pfam" id="PF01515">
    <property type="entry name" value="PTA_PTB"/>
    <property type="match status" value="1"/>
</dbReference>